<dbReference type="EMBL" id="ML119186">
    <property type="protein sequence ID" value="RPB07347.1"/>
    <property type="molecule type" value="Genomic_DNA"/>
</dbReference>
<protein>
    <submittedName>
        <fullName evidence="1">Uncharacterized protein</fullName>
    </submittedName>
</protein>
<dbReference type="InParanoid" id="A0A3N4KA18"/>
<organism evidence="1 2">
    <name type="scientific">Morchella conica CCBAS932</name>
    <dbReference type="NCBI Taxonomy" id="1392247"/>
    <lineage>
        <taxon>Eukaryota</taxon>
        <taxon>Fungi</taxon>
        <taxon>Dikarya</taxon>
        <taxon>Ascomycota</taxon>
        <taxon>Pezizomycotina</taxon>
        <taxon>Pezizomycetes</taxon>
        <taxon>Pezizales</taxon>
        <taxon>Morchellaceae</taxon>
        <taxon>Morchella</taxon>
    </lineage>
</organism>
<name>A0A3N4KA18_9PEZI</name>
<keyword evidence="2" id="KW-1185">Reference proteome</keyword>
<reference evidence="1 2" key="1">
    <citation type="journal article" date="2018" name="Nat. Ecol. Evol.">
        <title>Pezizomycetes genomes reveal the molecular basis of ectomycorrhizal truffle lifestyle.</title>
        <authorList>
            <person name="Murat C."/>
            <person name="Payen T."/>
            <person name="Noel B."/>
            <person name="Kuo A."/>
            <person name="Morin E."/>
            <person name="Chen J."/>
            <person name="Kohler A."/>
            <person name="Krizsan K."/>
            <person name="Balestrini R."/>
            <person name="Da Silva C."/>
            <person name="Montanini B."/>
            <person name="Hainaut M."/>
            <person name="Levati E."/>
            <person name="Barry K.W."/>
            <person name="Belfiori B."/>
            <person name="Cichocki N."/>
            <person name="Clum A."/>
            <person name="Dockter R.B."/>
            <person name="Fauchery L."/>
            <person name="Guy J."/>
            <person name="Iotti M."/>
            <person name="Le Tacon F."/>
            <person name="Lindquist E.A."/>
            <person name="Lipzen A."/>
            <person name="Malagnac F."/>
            <person name="Mello A."/>
            <person name="Molinier V."/>
            <person name="Miyauchi S."/>
            <person name="Poulain J."/>
            <person name="Riccioni C."/>
            <person name="Rubini A."/>
            <person name="Sitrit Y."/>
            <person name="Splivallo R."/>
            <person name="Traeger S."/>
            <person name="Wang M."/>
            <person name="Zifcakova L."/>
            <person name="Wipf D."/>
            <person name="Zambonelli A."/>
            <person name="Paolocci F."/>
            <person name="Nowrousian M."/>
            <person name="Ottonello S."/>
            <person name="Baldrian P."/>
            <person name="Spatafora J.W."/>
            <person name="Henrissat B."/>
            <person name="Nagy L.G."/>
            <person name="Aury J.M."/>
            <person name="Wincker P."/>
            <person name="Grigoriev I.V."/>
            <person name="Bonfante P."/>
            <person name="Martin F.M."/>
        </authorList>
    </citation>
    <scope>NUCLEOTIDE SEQUENCE [LARGE SCALE GENOMIC DNA]</scope>
    <source>
        <strain evidence="1 2">CCBAS932</strain>
    </source>
</reference>
<accession>A0A3N4KA18</accession>
<evidence type="ECO:0000313" key="2">
    <source>
        <dbReference type="Proteomes" id="UP000277580"/>
    </source>
</evidence>
<dbReference type="OrthoDB" id="5458702at2759"/>
<sequence length="165" mass="19300">MQPAPYGYTATGRIRQKSLKNSIPSESSVAGENQYSKFRNTRTKFLNCPACNKDFSHRPDSYRAVWQHLLHFATVAKEPKHQEARETLKDIRDRKLSEELKKAREKWSAAKWRARNPEKSQRASVKSATKLKIERYLRWLGSGEFSEELLNKILEEKMAKWDAMD</sequence>
<dbReference type="AlphaFoldDB" id="A0A3N4KA18"/>
<dbReference type="Proteomes" id="UP000277580">
    <property type="component" value="Unassembled WGS sequence"/>
</dbReference>
<evidence type="ECO:0000313" key="1">
    <source>
        <dbReference type="EMBL" id="RPB07347.1"/>
    </source>
</evidence>
<proteinExistence type="predicted"/>
<gene>
    <name evidence="1" type="ORF">P167DRAFT_579358</name>
</gene>